<dbReference type="AlphaFoldDB" id="E9HGE3"/>
<name>E9HGE3_DAPPU</name>
<evidence type="ECO:0000313" key="2">
    <source>
        <dbReference type="EMBL" id="EFX69218.1"/>
    </source>
</evidence>
<dbReference type="OrthoDB" id="6385851at2759"/>
<evidence type="ECO:0000256" key="1">
    <source>
        <dbReference type="SAM" id="MobiDB-lite"/>
    </source>
</evidence>
<sequence>MDQIGRYGGPSNSRGGNTHFRKGKSNSGSGANFKSNGNWNFIQPHSSNRNKSGEQQLPALLIITIPVTSQHRNFLRFIWDGVVYQYGWGSVCDGVTARGQGPLADQSRHINELEPGVTVDIGPKRLDAIHRGIQTSPGCVAHGGGSFFGGVEQTIAEVCFLATPAERDSRERLLPQLVTPELLRVPPIRNDSDMSDKDKEG</sequence>
<dbReference type="HOGENOM" id="CLU_1361652_0_0_1"/>
<evidence type="ECO:0000313" key="3">
    <source>
        <dbReference type="Proteomes" id="UP000000305"/>
    </source>
</evidence>
<dbReference type="Proteomes" id="UP000000305">
    <property type="component" value="Unassembled WGS sequence"/>
</dbReference>
<proteinExistence type="predicted"/>
<gene>
    <name evidence="2" type="ORF">DAPPUDRAFT_258992</name>
</gene>
<reference evidence="2 3" key="1">
    <citation type="journal article" date="2011" name="Science">
        <title>The ecoresponsive genome of Daphnia pulex.</title>
        <authorList>
            <person name="Colbourne J.K."/>
            <person name="Pfrender M.E."/>
            <person name="Gilbert D."/>
            <person name="Thomas W.K."/>
            <person name="Tucker A."/>
            <person name="Oakley T.H."/>
            <person name="Tokishita S."/>
            <person name="Aerts A."/>
            <person name="Arnold G.J."/>
            <person name="Basu M.K."/>
            <person name="Bauer D.J."/>
            <person name="Caceres C.E."/>
            <person name="Carmel L."/>
            <person name="Casola C."/>
            <person name="Choi J.H."/>
            <person name="Detter J.C."/>
            <person name="Dong Q."/>
            <person name="Dusheyko S."/>
            <person name="Eads B.D."/>
            <person name="Frohlich T."/>
            <person name="Geiler-Samerotte K.A."/>
            <person name="Gerlach D."/>
            <person name="Hatcher P."/>
            <person name="Jogdeo S."/>
            <person name="Krijgsveld J."/>
            <person name="Kriventseva E.V."/>
            <person name="Kultz D."/>
            <person name="Laforsch C."/>
            <person name="Lindquist E."/>
            <person name="Lopez J."/>
            <person name="Manak J.R."/>
            <person name="Muller J."/>
            <person name="Pangilinan J."/>
            <person name="Patwardhan R.P."/>
            <person name="Pitluck S."/>
            <person name="Pritham E.J."/>
            <person name="Rechtsteiner A."/>
            <person name="Rho M."/>
            <person name="Rogozin I.B."/>
            <person name="Sakarya O."/>
            <person name="Salamov A."/>
            <person name="Schaack S."/>
            <person name="Shapiro H."/>
            <person name="Shiga Y."/>
            <person name="Skalitzky C."/>
            <person name="Smith Z."/>
            <person name="Souvorov A."/>
            <person name="Sung W."/>
            <person name="Tang Z."/>
            <person name="Tsuchiya D."/>
            <person name="Tu H."/>
            <person name="Vos H."/>
            <person name="Wang M."/>
            <person name="Wolf Y.I."/>
            <person name="Yamagata H."/>
            <person name="Yamada T."/>
            <person name="Ye Y."/>
            <person name="Shaw J.R."/>
            <person name="Andrews J."/>
            <person name="Crease T.J."/>
            <person name="Tang H."/>
            <person name="Lucas S.M."/>
            <person name="Robertson H.M."/>
            <person name="Bork P."/>
            <person name="Koonin E.V."/>
            <person name="Zdobnov E.M."/>
            <person name="Grigoriev I.V."/>
            <person name="Lynch M."/>
            <person name="Boore J.L."/>
        </authorList>
    </citation>
    <scope>NUCLEOTIDE SEQUENCE [LARGE SCALE GENOMIC DNA]</scope>
</reference>
<feature type="compositionally biased region" description="Polar residues" evidence="1">
    <location>
        <begin position="25"/>
        <end position="51"/>
    </location>
</feature>
<organism evidence="2 3">
    <name type="scientific">Daphnia pulex</name>
    <name type="common">Water flea</name>
    <dbReference type="NCBI Taxonomy" id="6669"/>
    <lineage>
        <taxon>Eukaryota</taxon>
        <taxon>Metazoa</taxon>
        <taxon>Ecdysozoa</taxon>
        <taxon>Arthropoda</taxon>
        <taxon>Crustacea</taxon>
        <taxon>Branchiopoda</taxon>
        <taxon>Diplostraca</taxon>
        <taxon>Cladocera</taxon>
        <taxon>Anomopoda</taxon>
        <taxon>Daphniidae</taxon>
        <taxon>Daphnia</taxon>
    </lineage>
</organism>
<protein>
    <submittedName>
        <fullName evidence="2">Uncharacterized protein</fullName>
    </submittedName>
</protein>
<dbReference type="InParanoid" id="E9HGE3"/>
<feature type="region of interest" description="Disordered" evidence="1">
    <location>
        <begin position="1"/>
        <end position="51"/>
    </location>
</feature>
<accession>E9HGE3</accession>
<dbReference type="KEGG" id="dpx:DAPPUDRAFT_258992"/>
<dbReference type="EMBL" id="GL732640">
    <property type="protein sequence ID" value="EFX69218.1"/>
    <property type="molecule type" value="Genomic_DNA"/>
</dbReference>
<keyword evidence="3" id="KW-1185">Reference proteome</keyword>